<dbReference type="Proteomes" id="UP000823775">
    <property type="component" value="Unassembled WGS sequence"/>
</dbReference>
<dbReference type="PANTHER" id="PTHR10629">
    <property type="entry name" value="CYTOSINE-SPECIFIC METHYLTRANSFERASE"/>
    <property type="match status" value="1"/>
</dbReference>
<proteinExistence type="predicted"/>
<dbReference type="EMBL" id="JACEIK010005013">
    <property type="protein sequence ID" value="MCE0480506.1"/>
    <property type="molecule type" value="Genomic_DNA"/>
</dbReference>
<organism evidence="1 2">
    <name type="scientific">Datura stramonium</name>
    <name type="common">Jimsonweed</name>
    <name type="synonym">Common thornapple</name>
    <dbReference type="NCBI Taxonomy" id="4076"/>
    <lineage>
        <taxon>Eukaryota</taxon>
        <taxon>Viridiplantae</taxon>
        <taxon>Streptophyta</taxon>
        <taxon>Embryophyta</taxon>
        <taxon>Tracheophyta</taxon>
        <taxon>Spermatophyta</taxon>
        <taxon>Magnoliopsida</taxon>
        <taxon>eudicotyledons</taxon>
        <taxon>Gunneridae</taxon>
        <taxon>Pentapetalae</taxon>
        <taxon>asterids</taxon>
        <taxon>lamiids</taxon>
        <taxon>Solanales</taxon>
        <taxon>Solanaceae</taxon>
        <taxon>Solanoideae</taxon>
        <taxon>Datureae</taxon>
        <taxon>Datura</taxon>
    </lineage>
</organism>
<dbReference type="SUPFAM" id="SSF53335">
    <property type="entry name" value="S-adenosyl-L-methionine-dependent methyltransferases"/>
    <property type="match status" value="1"/>
</dbReference>
<evidence type="ECO:0000313" key="2">
    <source>
        <dbReference type="Proteomes" id="UP000823775"/>
    </source>
</evidence>
<dbReference type="InterPro" id="IPR050390">
    <property type="entry name" value="C5-Methyltransferase"/>
</dbReference>
<protein>
    <submittedName>
        <fullName evidence="1">DNA (Cytosine-5)-methyltransferase 1</fullName>
    </submittedName>
</protein>
<comment type="caution">
    <text evidence="1">The sequence shown here is derived from an EMBL/GenBank/DDBJ whole genome shotgun (WGS) entry which is preliminary data.</text>
</comment>
<gene>
    <name evidence="1" type="primary">MET2A_2</name>
    <name evidence="1" type="ORF">HAX54_037435</name>
</gene>
<sequence>MYDHRPLQLNEDDYHRVCQIPKHKGANFRDFPGGHVHPDNKVEWDLDMERVKLPSGNLWSLTYAMNFIGGSSSKPFCRLWLDETVPIVLMRAEPHNQTIIHPLQIKVLKIHENSRLQGLPDYYKLIAPIKERYMQLLENAFLPFYFM</sequence>
<reference evidence="1 2" key="1">
    <citation type="journal article" date="2021" name="BMC Genomics">
        <title>Datura genome reveals duplications of psychoactive alkaloid biosynthetic genes and high mutation rate following tissue culture.</title>
        <authorList>
            <person name="Rajewski A."/>
            <person name="Carter-House D."/>
            <person name="Stajich J."/>
            <person name="Litt A."/>
        </authorList>
    </citation>
    <scope>NUCLEOTIDE SEQUENCE [LARGE SCALE GENOMIC DNA]</scope>
    <source>
        <strain evidence="1">AR-01</strain>
    </source>
</reference>
<keyword evidence="2" id="KW-1185">Reference proteome</keyword>
<dbReference type="PANTHER" id="PTHR10629:SF47">
    <property type="entry name" value="CYTOSINE-SPECIFIC METHYLTRANSFERASE"/>
    <property type="match status" value="1"/>
</dbReference>
<accession>A0ABS8VI90</accession>
<dbReference type="Gene3D" id="3.90.120.10">
    <property type="entry name" value="DNA Methylase, subunit A, domain 2"/>
    <property type="match status" value="1"/>
</dbReference>
<dbReference type="InterPro" id="IPR029063">
    <property type="entry name" value="SAM-dependent_MTases_sf"/>
</dbReference>
<name>A0ABS8VI90_DATST</name>
<evidence type="ECO:0000313" key="1">
    <source>
        <dbReference type="EMBL" id="MCE0480506.1"/>
    </source>
</evidence>